<dbReference type="EMBL" id="CM039428">
    <property type="protein sequence ID" value="KAI4351230.1"/>
    <property type="molecule type" value="Genomic_DNA"/>
</dbReference>
<proteinExistence type="predicted"/>
<keyword evidence="2" id="KW-1185">Reference proteome</keyword>
<gene>
    <name evidence="1" type="ORF">L6164_005607</name>
</gene>
<organism evidence="1 2">
    <name type="scientific">Bauhinia variegata</name>
    <name type="common">Purple orchid tree</name>
    <name type="synonym">Phanera variegata</name>
    <dbReference type="NCBI Taxonomy" id="167791"/>
    <lineage>
        <taxon>Eukaryota</taxon>
        <taxon>Viridiplantae</taxon>
        <taxon>Streptophyta</taxon>
        <taxon>Embryophyta</taxon>
        <taxon>Tracheophyta</taxon>
        <taxon>Spermatophyta</taxon>
        <taxon>Magnoliopsida</taxon>
        <taxon>eudicotyledons</taxon>
        <taxon>Gunneridae</taxon>
        <taxon>Pentapetalae</taxon>
        <taxon>rosids</taxon>
        <taxon>fabids</taxon>
        <taxon>Fabales</taxon>
        <taxon>Fabaceae</taxon>
        <taxon>Cercidoideae</taxon>
        <taxon>Cercideae</taxon>
        <taxon>Bauhiniinae</taxon>
        <taxon>Bauhinia</taxon>
    </lineage>
</organism>
<accession>A0ACB9PX85</accession>
<name>A0ACB9PX85_BAUVA</name>
<sequence length="224" mass="25020">MAPHPPKPEELPAVCRDIVIEYTEKTKALGVSLLELISEALGLKPSYLEEMDCAEDIMLFCHYYPPCPEPELTLGTAKHTDGDFITILLQDQIGGLQVLQENQWIDVPPIHGALVVNIGDFLQLATNDKFISVEHRVKSNHNGPRISVACIFRAPEQTEDGSSRVYAPIKELLSKGNPPIYKEITNKDYMAHFAENGFDGNSPLLRHRLSFDIINKQENVEVSA</sequence>
<evidence type="ECO:0000313" key="2">
    <source>
        <dbReference type="Proteomes" id="UP000828941"/>
    </source>
</evidence>
<evidence type="ECO:0000313" key="1">
    <source>
        <dbReference type="EMBL" id="KAI4351230.1"/>
    </source>
</evidence>
<reference evidence="1 2" key="1">
    <citation type="journal article" date="2022" name="DNA Res.">
        <title>Chromosomal-level genome assembly of the orchid tree Bauhinia variegata (Leguminosae; Cercidoideae) supports the allotetraploid origin hypothesis of Bauhinia.</title>
        <authorList>
            <person name="Zhong Y."/>
            <person name="Chen Y."/>
            <person name="Zheng D."/>
            <person name="Pang J."/>
            <person name="Liu Y."/>
            <person name="Luo S."/>
            <person name="Meng S."/>
            <person name="Qian L."/>
            <person name="Wei D."/>
            <person name="Dai S."/>
            <person name="Zhou R."/>
        </authorList>
    </citation>
    <scope>NUCLEOTIDE SEQUENCE [LARGE SCALE GENOMIC DNA]</scope>
    <source>
        <strain evidence="1">BV-YZ2020</strain>
    </source>
</reference>
<protein>
    <submittedName>
        <fullName evidence="1">Uncharacterized protein</fullName>
    </submittedName>
</protein>
<dbReference type="Proteomes" id="UP000828941">
    <property type="component" value="Chromosome 3"/>
</dbReference>
<comment type="caution">
    <text evidence="1">The sequence shown here is derived from an EMBL/GenBank/DDBJ whole genome shotgun (WGS) entry which is preliminary data.</text>
</comment>